<dbReference type="Gene3D" id="3.30.70.330">
    <property type="match status" value="1"/>
</dbReference>
<comment type="subcellular location">
    <subcellularLocation>
        <location evidence="1">Nucleus</location>
        <location evidence="1">Nucleolus</location>
    </subcellularLocation>
</comment>
<feature type="compositionally biased region" description="Acidic residues" evidence="5">
    <location>
        <begin position="433"/>
        <end position="445"/>
    </location>
</feature>
<evidence type="ECO:0000313" key="8">
    <source>
        <dbReference type="Proteomes" id="UP000887568"/>
    </source>
</evidence>
<dbReference type="OMA" id="ACTESHE"/>
<feature type="compositionally biased region" description="Polar residues" evidence="5">
    <location>
        <begin position="375"/>
        <end position="389"/>
    </location>
</feature>
<proteinExistence type="predicted"/>
<feature type="compositionally biased region" description="Low complexity" evidence="5">
    <location>
        <begin position="390"/>
        <end position="406"/>
    </location>
</feature>
<dbReference type="InterPro" id="IPR012677">
    <property type="entry name" value="Nucleotide-bd_a/b_plait_sf"/>
</dbReference>
<accession>A0A914A330</accession>
<evidence type="ECO:0000256" key="3">
    <source>
        <dbReference type="ARBA" id="ARBA00023242"/>
    </source>
</evidence>
<dbReference type="RefSeq" id="XP_038058243.1">
    <property type="nucleotide sequence ID" value="XM_038202315.1"/>
</dbReference>
<dbReference type="SMART" id="SM00360">
    <property type="entry name" value="RRM"/>
    <property type="match status" value="1"/>
</dbReference>
<feature type="region of interest" description="Disordered" evidence="5">
    <location>
        <begin position="1"/>
        <end position="31"/>
    </location>
</feature>
<dbReference type="PROSITE" id="PS50102">
    <property type="entry name" value="RRM"/>
    <property type="match status" value="1"/>
</dbReference>
<feature type="compositionally biased region" description="Basic residues" evidence="5">
    <location>
        <begin position="17"/>
        <end position="28"/>
    </location>
</feature>
<feature type="region of interest" description="Disordered" evidence="5">
    <location>
        <begin position="227"/>
        <end position="488"/>
    </location>
</feature>
<evidence type="ECO:0000256" key="5">
    <source>
        <dbReference type="SAM" id="MobiDB-lite"/>
    </source>
</evidence>
<dbReference type="SUPFAM" id="SSF54928">
    <property type="entry name" value="RNA-binding domain, RBD"/>
    <property type="match status" value="1"/>
</dbReference>
<dbReference type="GO" id="GO:0003723">
    <property type="term" value="F:RNA binding"/>
    <property type="evidence" value="ECO:0007669"/>
    <property type="project" value="UniProtKB-UniRule"/>
</dbReference>
<dbReference type="CDD" id="cd12307">
    <property type="entry name" value="RRM_NIFK_like"/>
    <property type="match status" value="1"/>
</dbReference>
<dbReference type="GeneID" id="119729653"/>
<name>A0A914A330_PATMI</name>
<dbReference type="AlphaFoldDB" id="A0A914A330"/>
<evidence type="ECO:0000313" key="7">
    <source>
        <dbReference type="EnsemblMetazoa" id="XP_038058243.1"/>
    </source>
</evidence>
<feature type="compositionally biased region" description="Basic and acidic residues" evidence="5">
    <location>
        <begin position="446"/>
        <end position="468"/>
    </location>
</feature>
<dbReference type="Proteomes" id="UP000887568">
    <property type="component" value="Unplaced"/>
</dbReference>
<dbReference type="GO" id="GO:0005730">
    <property type="term" value="C:nucleolus"/>
    <property type="evidence" value="ECO:0007669"/>
    <property type="project" value="UniProtKB-SubCell"/>
</dbReference>
<keyword evidence="2 4" id="KW-0694">RNA-binding</keyword>
<feature type="compositionally biased region" description="Basic and acidic residues" evidence="5">
    <location>
        <begin position="360"/>
        <end position="373"/>
    </location>
</feature>
<keyword evidence="8" id="KW-1185">Reference proteome</keyword>
<protein>
    <recommendedName>
        <fullName evidence="6">RRM domain-containing protein</fullName>
    </recommendedName>
</protein>
<dbReference type="OrthoDB" id="21467at2759"/>
<evidence type="ECO:0000256" key="4">
    <source>
        <dbReference type="PROSITE-ProRule" id="PRU00176"/>
    </source>
</evidence>
<sequence length="488" mass="55369">MAFLSKDVNSEFLEKQQKKRKRGKKKSVGKMADEVEVSGDPEDVGVVYLSHIPHGFYEPQMRHFFSQFGTVNRLKLWRSKKSGKSRGFAYIEFEYADVAKIVADTMNNYLMFQKLLKCKFIPNGEVCGGAFRNAERRFVKPYHRKLAKERHNSLLTANEARIVKSQQRLVQMEGRRKKKMAKLGIECNLPGYTEEWENIKKARAFINEQKKVEALRKKEIEQRKQEALKRAKQKVKLLSLKRKISKRHKRREEREKGESEKQQSSTDEKSQEGVDGDKKSPKRKLDSQDLAVPSSNEADRQTPAKKKGKLSTSVSPIEEAASPASPLKKNKEEKSSGALSQTRKSGRLSLKRAASPAVKSKFETPKKTGDARKSTAATPKSTAKNLSKDTSVTPKVVPETPKVPSSLRKDQGLLSKTKTPQSRRKSKTSEPEPSSDDYESSDTPEEEPKIKEFTGIRLSKSEQKDVTTKKRSKNQARISLNGDQLLIF</sequence>
<keyword evidence="3" id="KW-0539">Nucleus</keyword>
<feature type="compositionally biased region" description="Basic residues" evidence="5">
    <location>
        <begin position="230"/>
        <end position="251"/>
    </location>
</feature>
<dbReference type="InterPro" id="IPR035979">
    <property type="entry name" value="RBD_domain_sf"/>
</dbReference>
<feature type="domain" description="RRM" evidence="6">
    <location>
        <begin position="45"/>
        <end position="123"/>
    </location>
</feature>
<evidence type="ECO:0000256" key="1">
    <source>
        <dbReference type="ARBA" id="ARBA00004604"/>
    </source>
</evidence>
<evidence type="ECO:0000259" key="6">
    <source>
        <dbReference type="PROSITE" id="PS50102"/>
    </source>
</evidence>
<dbReference type="InterPro" id="IPR000504">
    <property type="entry name" value="RRM_dom"/>
</dbReference>
<feature type="compositionally biased region" description="Basic and acidic residues" evidence="5">
    <location>
        <begin position="252"/>
        <end position="287"/>
    </location>
</feature>
<organism evidence="7 8">
    <name type="scientific">Patiria miniata</name>
    <name type="common">Bat star</name>
    <name type="synonym">Asterina miniata</name>
    <dbReference type="NCBI Taxonomy" id="46514"/>
    <lineage>
        <taxon>Eukaryota</taxon>
        <taxon>Metazoa</taxon>
        <taxon>Echinodermata</taxon>
        <taxon>Eleutherozoa</taxon>
        <taxon>Asterozoa</taxon>
        <taxon>Asteroidea</taxon>
        <taxon>Valvatacea</taxon>
        <taxon>Valvatida</taxon>
        <taxon>Asterinidae</taxon>
        <taxon>Patiria</taxon>
    </lineage>
</organism>
<dbReference type="Pfam" id="PF00076">
    <property type="entry name" value="RRM_1"/>
    <property type="match status" value="1"/>
</dbReference>
<reference evidence="7" key="1">
    <citation type="submission" date="2022-11" db="UniProtKB">
        <authorList>
            <consortium name="EnsemblMetazoa"/>
        </authorList>
    </citation>
    <scope>IDENTIFICATION</scope>
</reference>
<dbReference type="PANTHER" id="PTHR46754">
    <property type="entry name" value="MKI67 FHA DOMAIN-INTERACTING NUCLEOLAR PHOSPHOPROTEIN"/>
    <property type="match status" value="1"/>
</dbReference>
<dbReference type="EnsemblMetazoa" id="XM_038202315.1">
    <property type="protein sequence ID" value="XP_038058243.1"/>
    <property type="gene ID" value="LOC119729653"/>
</dbReference>
<evidence type="ECO:0000256" key="2">
    <source>
        <dbReference type="ARBA" id="ARBA00022884"/>
    </source>
</evidence>